<dbReference type="Pfam" id="PF00382">
    <property type="entry name" value="TFIIB"/>
    <property type="match status" value="1"/>
</dbReference>
<dbReference type="RefSeq" id="WP_260594944.1">
    <property type="nucleotide sequence ID" value="NZ_CP104003.1"/>
</dbReference>
<feature type="domain" description="PH" evidence="1">
    <location>
        <begin position="1"/>
        <end position="22"/>
    </location>
</feature>
<dbReference type="Proteomes" id="UP001057580">
    <property type="component" value="Chromosome"/>
</dbReference>
<dbReference type="SUPFAM" id="SSF47954">
    <property type="entry name" value="Cyclin-like"/>
    <property type="match status" value="1"/>
</dbReference>
<sequence length="102" mass="11248">MYRASDEVEHEAWLARLNEAADRLELDASARSRAADLFLSTLPEAERSKRAAMATALYVAALVEGDRRSQTAVAEAADVSRLTVQSRWKTLMAEAGLEPPSW</sequence>
<dbReference type="InterPro" id="IPR036915">
    <property type="entry name" value="Cyclin-like_sf"/>
</dbReference>
<dbReference type="GO" id="GO:0017025">
    <property type="term" value="F:TBP-class protein binding"/>
    <property type="evidence" value="ECO:0007669"/>
    <property type="project" value="InterPro"/>
</dbReference>
<dbReference type="Gene3D" id="1.10.472.10">
    <property type="entry name" value="Cyclin-like"/>
    <property type="match status" value="1"/>
</dbReference>
<dbReference type="AlphaFoldDB" id="A0A9E7UC17"/>
<evidence type="ECO:0000259" key="1">
    <source>
        <dbReference type="PROSITE" id="PS50003"/>
    </source>
</evidence>
<dbReference type="GeneID" id="74941954"/>
<name>A0A9E7UC17_9EURY</name>
<dbReference type="InterPro" id="IPR013150">
    <property type="entry name" value="TFIIB_cyclin"/>
</dbReference>
<keyword evidence="3" id="KW-1185">Reference proteome</keyword>
<protein>
    <submittedName>
        <fullName evidence="2">Transcription initiation factor IIB family protein</fullName>
    </submittedName>
</protein>
<evidence type="ECO:0000313" key="3">
    <source>
        <dbReference type="Proteomes" id="UP001057580"/>
    </source>
</evidence>
<gene>
    <name evidence="2" type="ORF">N0B31_05990</name>
</gene>
<dbReference type="PROSITE" id="PS50003">
    <property type="entry name" value="PH_DOMAIN"/>
    <property type="match status" value="1"/>
</dbReference>
<proteinExistence type="predicted"/>
<dbReference type="KEGG" id="ssai:N0B31_05990"/>
<evidence type="ECO:0000313" key="2">
    <source>
        <dbReference type="EMBL" id="UWM55833.1"/>
    </source>
</evidence>
<organism evidence="2 3">
    <name type="scientific">Salinirubellus salinus</name>
    <dbReference type="NCBI Taxonomy" id="1364945"/>
    <lineage>
        <taxon>Archaea</taxon>
        <taxon>Methanobacteriati</taxon>
        <taxon>Methanobacteriota</taxon>
        <taxon>Stenosarchaea group</taxon>
        <taxon>Halobacteria</taxon>
        <taxon>Halobacteriales</taxon>
        <taxon>Natronomonadaceae</taxon>
        <taxon>Salinirubellus</taxon>
    </lineage>
</organism>
<dbReference type="InterPro" id="IPR001849">
    <property type="entry name" value="PH_domain"/>
</dbReference>
<dbReference type="EMBL" id="CP104003">
    <property type="protein sequence ID" value="UWM55833.1"/>
    <property type="molecule type" value="Genomic_DNA"/>
</dbReference>
<reference evidence="2" key="1">
    <citation type="submission" date="2022-09" db="EMBL/GenBank/DDBJ databases">
        <title>Diverse halophilic archaea isolated from saline environments.</title>
        <authorList>
            <person name="Cui H.-L."/>
        </authorList>
    </citation>
    <scope>NUCLEOTIDE SEQUENCE</scope>
    <source>
        <strain evidence="2">ZS-35-S2</strain>
    </source>
</reference>
<accession>A0A9E7UC17</accession>